<evidence type="ECO:0000256" key="4">
    <source>
        <dbReference type="ARBA" id="ARBA00023315"/>
    </source>
</evidence>
<dbReference type="InterPro" id="IPR050680">
    <property type="entry name" value="YpeA/RimI_acetyltransf"/>
</dbReference>
<dbReference type="NCBIfam" id="TIGR01575">
    <property type="entry name" value="rimI"/>
    <property type="match status" value="1"/>
</dbReference>
<gene>
    <name evidence="8" type="primary">rimI</name>
    <name evidence="7" type="ORF">CKU37_04390</name>
    <name evidence="8" type="ORF">HRE60_08425</name>
</gene>
<dbReference type="EC" id="2.3.1.266" evidence="5"/>
<evidence type="ECO:0000313" key="7">
    <source>
        <dbReference type="EMBL" id="PZD56647.1"/>
    </source>
</evidence>
<keyword evidence="4" id="KW-0012">Acyltransferase</keyword>
<evidence type="ECO:0000256" key="3">
    <source>
        <dbReference type="ARBA" id="ARBA00022679"/>
    </source>
</evidence>
<keyword evidence="8" id="KW-0687">Ribonucleoprotein</keyword>
<dbReference type="GO" id="GO:0005737">
    <property type="term" value="C:cytoplasm"/>
    <property type="evidence" value="ECO:0007669"/>
    <property type="project" value="UniProtKB-SubCell"/>
</dbReference>
<reference evidence="7 9" key="1">
    <citation type="submission" date="2017-08" db="EMBL/GenBank/DDBJ databases">
        <title>Streptococcus salivarius strain HS0302 Genome.</title>
        <authorList>
            <person name="Smith J."/>
            <person name="Deng P."/>
            <person name="Geng M."/>
        </authorList>
    </citation>
    <scope>NUCLEOTIDE SEQUENCE [LARGE SCALE GENOMIC DNA]</scope>
    <source>
        <strain evidence="7 9">HS0302</strain>
    </source>
</reference>
<dbReference type="RefSeq" id="WP_045769118.1">
    <property type="nucleotide sequence ID" value="NZ_CACRUJ010000006.1"/>
</dbReference>
<dbReference type="Gene3D" id="3.40.630.30">
    <property type="match status" value="1"/>
</dbReference>
<dbReference type="SUPFAM" id="SSF55729">
    <property type="entry name" value="Acyl-CoA N-acyltransferases (Nat)"/>
    <property type="match status" value="1"/>
</dbReference>
<dbReference type="AlphaFoldDB" id="A0A2W1IMC0"/>
<dbReference type="EMBL" id="CP054153">
    <property type="protein sequence ID" value="QMI51690.1"/>
    <property type="molecule type" value="Genomic_DNA"/>
</dbReference>
<reference evidence="8 10" key="2">
    <citation type="journal article" date="2020" name="Microbiol. Resour. Announc.">
        <title>Complete Genome Sequence of Streptococcus salivarius DB-B5, a Novel Probiotic Candidate Isolated from the Supragingival Plaque of a Healthy Female Subject.</title>
        <authorList>
            <person name="Fields F.R."/>
            <person name="Li X."/>
            <person name="Navarre W.W."/>
            <person name="Naito M."/>
        </authorList>
    </citation>
    <scope>NUCLEOTIDE SEQUENCE [LARGE SCALE GENOMIC DNA]</scope>
    <source>
        <strain evidence="8 10">DB-B5</strain>
    </source>
</reference>
<dbReference type="CDD" id="cd04301">
    <property type="entry name" value="NAT_SF"/>
    <property type="match status" value="1"/>
</dbReference>
<proteinExistence type="inferred from homology"/>
<name>A0A2W1IMC0_STRSL</name>
<accession>A0A2W1IMC0</accession>
<evidence type="ECO:0000313" key="10">
    <source>
        <dbReference type="Proteomes" id="UP000516705"/>
    </source>
</evidence>
<dbReference type="GO" id="GO:0008999">
    <property type="term" value="F:protein-N-terminal-alanine acetyltransferase activity"/>
    <property type="evidence" value="ECO:0007669"/>
    <property type="project" value="UniProtKB-EC"/>
</dbReference>
<comment type="function">
    <text evidence="5">Acetylates the N-terminal alanine of ribosomal protein bS18.</text>
</comment>
<evidence type="ECO:0000313" key="9">
    <source>
        <dbReference type="Proteomes" id="UP000248776"/>
    </source>
</evidence>
<dbReference type="Proteomes" id="UP000248776">
    <property type="component" value="Unassembled WGS sequence"/>
</dbReference>
<keyword evidence="2 5" id="KW-0963">Cytoplasm</keyword>
<dbReference type="GO" id="GO:0005840">
    <property type="term" value="C:ribosome"/>
    <property type="evidence" value="ECO:0007669"/>
    <property type="project" value="UniProtKB-KW"/>
</dbReference>
<sequence>MRRLTVTTTSSASRLSSQEQAQLIYQILSDVYDKSPWTIEQVVADLALDTTEYFYVYDQEEVVGFLALQNLVGELEVTNIAVLKAYQGRGYASQLMKHLEERSEPIFLEVRASNQVAQALYRKFGFESLGIRKNYYHEPQEDAVIMRREEV</sequence>
<protein>
    <recommendedName>
        <fullName evidence="5">[Ribosomal protein bS18]-alanine N-acetyltransferase</fullName>
        <ecNumber evidence="5">2.3.1.266</ecNumber>
    </recommendedName>
</protein>
<dbReference type="PANTHER" id="PTHR43420">
    <property type="entry name" value="ACETYLTRANSFERASE"/>
    <property type="match status" value="1"/>
</dbReference>
<evidence type="ECO:0000313" key="8">
    <source>
        <dbReference type="EMBL" id="QMI51690.1"/>
    </source>
</evidence>
<dbReference type="Pfam" id="PF00583">
    <property type="entry name" value="Acetyltransf_1"/>
    <property type="match status" value="1"/>
</dbReference>
<keyword evidence="3 8" id="KW-0808">Transferase</keyword>
<evidence type="ECO:0000259" key="6">
    <source>
        <dbReference type="PROSITE" id="PS51186"/>
    </source>
</evidence>
<feature type="domain" description="N-acetyltransferase" evidence="6">
    <location>
        <begin position="11"/>
        <end position="151"/>
    </location>
</feature>
<evidence type="ECO:0000256" key="1">
    <source>
        <dbReference type="ARBA" id="ARBA00005395"/>
    </source>
</evidence>
<comment type="subcellular location">
    <subcellularLocation>
        <location evidence="5">Cytoplasm</location>
    </subcellularLocation>
</comment>
<evidence type="ECO:0000256" key="5">
    <source>
        <dbReference type="RuleBase" id="RU363094"/>
    </source>
</evidence>
<dbReference type="Proteomes" id="UP000516705">
    <property type="component" value="Chromosome"/>
</dbReference>
<dbReference type="InterPro" id="IPR016181">
    <property type="entry name" value="Acyl_CoA_acyltransferase"/>
</dbReference>
<organism evidence="8 10">
    <name type="scientific">Streptococcus salivarius</name>
    <dbReference type="NCBI Taxonomy" id="1304"/>
    <lineage>
        <taxon>Bacteria</taxon>
        <taxon>Bacillati</taxon>
        <taxon>Bacillota</taxon>
        <taxon>Bacilli</taxon>
        <taxon>Lactobacillales</taxon>
        <taxon>Streptococcaceae</taxon>
        <taxon>Streptococcus</taxon>
    </lineage>
</organism>
<dbReference type="PANTHER" id="PTHR43420:SF44">
    <property type="entry name" value="ACETYLTRANSFERASE YPEA"/>
    <property type="match status" value="1"/>
</dbReference>
<keyword evidence="8" id="KW-0689">Ribosomal protein</keyword>
<dbReference type="PROSITE" id="PS51186">
    <property type="entry name" value="GNAT"/>
    <property type="match status" value="1"/>
</dbReference>
<dbReference type="EMBL" id="NSIW01000006">
    <property type="protein sequence ID" value="PZD56647.1"/>
    <property type="molecule type" value="Genomic_DNA"/>
</dbReference>
<evidence type="ECO:0000256" key="2">
    <source>
        <dbReference type="ARBA" id="ARBA00022490"/>
    </source>
</evidence>
<dbReference type="InterPro" id="IPR000182">
    <property type="entry name" value="GNAT_dom"/>
</dbReference>
<comment type="catalytic activity">
    <reaction evidence="5">
        <text>N-terminal L-alanyl-[ribosomal protein bS18] + acetyl-CoA = N-terminal N(alpha)-acetyl-L-alanyl-[ribosomal protein bS18] + CoA + H(+)</text>
        <dbReference type="Rhea" id="RHEA:43756"/>
        <dbReference type="Rhea" id="RHEA-COMP:10676"/>
        <dbReference type="Rhea" id="RHEA-COMP:10677"/>
        <dbReference type="ChEBI" id="CHEBI:15378"/>
        <dbReference type="ChEBI" id="CHEBI:57287"/>
        <dbReference type="ChEBI" id="CHEBI:57288"/>
        <dbReference type="ChEBI" id="CHEBI:64718"/>
        <dbReference type="ChEBI" id="CHEBI:83683"/>
        <dbReference type="EC" id="2.3.1.266"/>
    </reaction>
</comment>
<comment type="similarity">
    <text evidence="1 5">Belongs to the acetyltransferase family. RimI subfamily.</text>
</comment>
<dbReference type="InterPro" id="IPR006464">
    <property type="entry name" value="AcTrfase_RimI/Ard1"/>
</dbReference>